<reference evidence="10 11" key="1">
    <citation type="submission" date="2020-03" db="EMBL/GenBank/DDBJ databases">
        <title>Draft Genome Sequence of Cudoniella acicularis.</title>
        <authorList>
            <person name="Buettner E."/>
            <person name="Kellner H."/>
        </authorList>
    </citation>
    <scope>NUCLEOTIDE SEQUENCE [LARGE SCALE GENOMIC DNA]</scope>
    <source>
        <strain evidence="10 11">DSM 108380</strain>
    </source>
</reference>
<dbReference type="SMART" id="SM01090">
    <property type="entry name" value="Copper-fist"/>
    <property type="match status" value="1"/>
</dbReference>
<gene>
    <name evidence="10" type="ORF">G7Y89_g14467</name>
</gene>
<accession>A0A8H4R3Z0</accession>
<evidence type="ECO:0000256" key="6">
    <source>
        <dbReference type="ARBA" id="ARBA00023163"/>
    </source>
</evidence>
<keyword evidence="3" id="KW-0862">Zinc</keyword>
<comment type="subcellular location">
    <subcellularLocation>
        <location evidence="1">Nucleus</location>
    </subcellularLocation>
</comment>
<dbReference type="GO" id="GO:0006879">
    <property type="term" value="P:intracellular iron ion homeostasis"/>
    <property type="evidence" value="ECO:0007669"/>
    <property type="project" value="TreeGrafter"/>
</dbReference>
<dbReference type="PANTHER" id="PTHR28088:SF9">
    <property type="entry name" value="TRANSCRIPTION FACTOR GRISEA, PUTATIVE (AFU_ORTHOLOGUE AFUA_1G13190)-RELATED"/>
    <property type="match status" value="1"/>
</dbReference>
<keyword evidence="5" id="KW-0805">Transcription regulation</keyword>
<evidence type="ECO:0000256" key="8">
    <source>
        <dbReference type="SAM" id="MobiDB-lite"/>
    </source>
</evidence>
<evidence type="ECO:0000256" key="5">
    <source>
        <dbReference type="ARBA" id="ARBA00023015"/>
    </source>
</evidence>
<dbReference type="InterPro" id="IPR001083">
    <property type="entry name" value="Cu_fist_DNA-bd_dom"/>
</dbReference>
<keyword evidence="11" id="KW-1185">Reference proteome</keyword>
<dbReference type="PANTHER" id="PTHR28088">
    <property type="entry name" value="TRANSCRIPTIONAL ACTIVATOR HAA1-RELATED"/>
    <property type="match status" value="1"/>
</dbReference>
<dbReference type="GO" id="GO:0005634">
    <property type="term" value="C:nucleus"/>
    <property type="evidence" value="ECO:0007669"/>
    <property type="project" value="UniProtKB-SubCell"/>
</dbReference>
<dbReference type="Proteomes" id="UP000566819">
    <property type="component" value="Unassembled WGS sequence"/>
</dbReference>
<dbReference type="SMART" id="SM00412">
    <property type="entry name" value="Cu_FIST"/>
    <property type="match status" value="1"/>
</dbReference>
<dbReference type="FunFam" id="3.90.430.10:FF:000001">
    <property type="entry name" value="Copper fist DNA-binding protein"/>
    <property type="match status" value="1"/>
</dbReference>
<feature type="region of interest" description="Disordered" evidence="8">
    <location>
        <begin position="87"/>
        <end position="154"/>
    </location>
</feature>
<evidence type="ECO:0000256" key="1">
    <source>
        <dbReference type="ARBA" id="ARBA00004123"/>
    </source>
</evidence>
<evidence type="ECO:0000256" key="2">
    <source>
        <dbReference type="ARBA" id="ARBA00022723"/>
    </source>
</evidence>
<evidence type="ECO:0000256" key="7">
    <source>
        <dbReference type="ARBA" id="ARBA00023242"/>
    </source>
</evidence>
<proteinExistence type="predicted"/>
<dbReference type="GO" id="GO:0000981">
    <property type="term" value="F:DNA-binding transcription factor activity, RNA polymerase II-specific"/>
    <property type="evidence" value="ECO:0007669"/>
    <property type="project" value="TreeGrafter"/>
</dbReference>
<evidence type="ECO:0000313" key="11">
    <source>
        <dbReference type="Proteomes" id="UP000566819"/>
    </source>
</evidence>
<keyword evidence="4" id="KW-0186">Copper</keyword>
<evidence type="ECO:0000256" key="4">
    <source>
        <dbReference type="ARBA" id="ARBA00023008"/>
    </source>
</evidence>
<name>A0A8H4R3Z0_9HELO</name>
<dbReference type="PROSITE" id="PS50073">
    <property type="entry name" value="COPPER_FIST_2"/>
    <property type="match status" value="1"/>
</dbReference>
<dbReference type="GO" id="GO:0005507">
    <property type="term" value="F:copper ion binding"/>
    <property type="evidence" value="ECO:0007669"/>
    <property type="project" value="InterPro"/>
</dbReference>
<feature type="domain" description="Copper-fist" evidence="9">
    <location>
        <begin position="1"/>
        <end position="40"/>
    </location>
</feature>
<comment type="caution">
    <text evidence="10">The sequence shown here is derived from an EMBL/GenBank/DDBJ whole genome shotgun (WGS) entry which is preliminary data.</text>
</comment>
<evidence type="ECO:0000259" key="9">
    <source>
        <dbReference type="PROSITE" id="PS50073"/>
    </source>
</evidence>
<dbReference type="InterPro" id="IPR051763">
    <property type="entry name" value="Copper_Homeo_Regul"/>
</dbReference>
<sequence length="273" mass="30444">MPLINGCKYSCEPCIRGHRATFCVHTDRILIEVRKPGRPLEKCEHNLATCSCGKMADFLSMKNGVPNPGFQIAEEDKNATLVIATPPVWGIPAPRPRAPSRVQKRTKKKPGSPADLPAALENSLAKSAAQEQQQQQEKQQSKVPSRNSPSHEKRTLPAIPALDSFQASNNRLPPAFQSNLPPVQLPQPTAPQHVSYNQENFQRPQTFTNPTSKFCSYSQGMMAQQPAHYLSLIEDVARVPGHISQQFQAGQNQPYIQSQYIMARQDSVWRGNW</sequence>
<dbReference type="GO" id="GO:0000978">
    <property type="term" value="F:RNA polymerase II cis-regulatory region sequence-specific DNA binding"/>
    <property type="evidence" value="ECO:0007669"/>
    <property type="project" value="TreeGrafter"/>
</dbReference>
<protein>
    <recommendedName>
        <fullName evidence="9">Copper-fist domain-containing protein</fullName>
    </recommendedName>
</protein>
<keyword evidence="6" id="KW-0804">Transcription</keyword>
<dbReference type="InterPro" id="IPR036395">
    <property type="entry name" value="Cu_fist_DNA-bd_dom_sf"/>
</dbReference>
<dbReference type="Pfam" id="PF00649">
    <property type="entry name" value="Copper-fist"/>
    <property type="match status" value="1"/>
</dbReference>
<dbReference type="GO" id="GO:0006878">
    <property type="term" value="P:intracellular copper ion homeostasis"/>
    <property type="evidence" value="ECO:0007669"/>
    <property type="project" value="TreeGrafter"/>
</dbReference>
<dbReference type="AlphaFoldDB" id="A0A8H4R3Z0"/>
<dbReference type="OrthoDB" id="5600085at2759"/>
<evidence type="ECO:0000313" key="10">
    <source>
        <dbReference type="EMBL" id="KAF4621879.1"/>
    </source>
</evidence>
<dbReference type="PRINTS" id="PR00617">
    <property type="entry name" value="COPPERFIST"/>
</dbReference>
<dbReference type="EMBL" id="JAAMPI010001918">
    <property type="protein sequence ID" value="KAF4621879.1"/>
    <property type="molecule type" value="Genomic_DNA"/>
</dbReference>
<keyword evidence="7" id="KW-0539">Nucleus</keyword>
<evidence type="ECO:0000256" key="3">
    <source>
        <dbReference type="ARBA" id="ARBA00022833"/>
    </source>
</evidence>
<organism evidence="10 11">
    <name type="scientific">Cudoniella acicularis</name>
    <dbReference type="NCBI Taxonomy" id="354080"/>
    <lineage>
        <taxon>Eukaryota</taxon>
        <taxon>Fungi</taxon>
        <taxon>Dikarya</taxon>
        <taxon>Ascomycota</taxon>
        <taxon>Pezizomycotina</taxon>
        <taxon>Leotiomycetes</taxon>
        <taxon>Helotiales</taxon>
        <taxon>Tricladiaceae</taxon>
        <taxon>Cudoniella</taxon>
    </lineage>
</organism>
<dbReference type="GO" id="GO:0045944">
    <property type="term" value="P:positive regulation of transcription by RNA polymerase II"/>
    <property type="evidence" value="ECO:0007669"/>
    <property type="project" value="TreeGrafter"/>
</dbReference>
<dbReference type="Gene3D" id="3.90.430.10">
    <property type="entry name" value="Copper fist DNA-binding domain"/>
    <property type="match status" value="1"/>
</dbReference>
<dbReference type="SUPFAM" id="SSF57879">
    <property type="entry name" value="Zinc domain conserved in yeast copper-regulated transcription factors"/>
    <property type="match status" value="1"/>
</dbReference>
<feature type="compositionally biased region" description="Low complexity" evidence="8">
    <location>
        <begin position="125"/>
        <end position="142"/>
    </location>
</feature>
<keyword evidence="2" id="KW-0479">Metal-binding</keyword>